<keyword evidence="7" id="KW-0735">Signal-anchor</keyword>
<evidence type="ECO:0000256" key="5">
    <source>
        <dbReference type="ARBA" id="ARBA00022679"/>
    </source>
</evidence>
<dbReference type="Pfam" id="PF00852">
    <property type="entry name" value="Glyco_transf_10"/>
    <property type="match status" value="1"/>
</dbReference>
<dbReference type="PANTHER" id="PTHR48438:SF1">
    <property type="entry name" value="ALPHA-(1,3)-FUCOSYLTRANSFERASE C-RELATED"/>
    <property type="match status" value="1"/>
</dbReference>
<dbReference type="GO" id="GO:0008417">
    <property type="term" value="F:fucosyltransferase activity"/>
    <property type="evidence" value="ECO:0007669"/>
    <property type="project" value="InterPro"/>
</dbReference>
<comment type="pathway">
    <text evidence="2">Protein modification; protein glycosylation.</text>
</comment>
<evidence type="ECO:0000256" key="2">
    <source>
        <dbReference type="ARBA" id="ARBA00004922"/>
    </source>
</evidence>
<evidence type="ECO:0000256" key="11">
    <source>
        <dbReference type="ARBA" id="ARBA00023180"/>
    </source>
</evidence>
<dbReference type="GO" id="GO:0032580">
    <property type="term" value="C:Golgi cisterna membrane"/>
    <property type="evidence" value="ECO:0007669"/>
    <property type="project" value="UniProtKB-SubCell"/>
</dbReference>
<evidence type="ECO:0000259" key="13">
    <source>
        <dbReference type="Pfam" id="PF00852"/>
    </source>
</evidence>
<dbReference type="OrthoDB" id="7469714at2759"/>
<evidence type="ECO:0000313" key="15">
    <source>
        <dbReference type="EMBL" id="CAB3225192.1"/>
    </source>
</evidence>
<dbReference type="Gene3D" id="3.40.50.11660">
    <property type="entry name" value="Glycosyl transferase family 10, C-terminal domain"/>
    <property type="match status" value="1"/>
</dbReference>
<dbReference type="Pfam" id="PF17039">
    <property type="entry name" value="Glyco_tran_10_N"/>
    <property type="match status" value="1"/>
</dbReference>
<keyword evidence="9 12" id="KW-0333">Golgi apparatus</keyword>
<keyword evidence="4 12" id="KW-0328">Glycosyltransferase</keyword>
<dbReference type="EC" id="2.4.1.-" evidence="12"/>
<comment type="similarity">
    <text evidence="3 12">Belongs to the glycosyltransferase 10 family.</text>
</comment>
<dbReference type="Proteomes" id="UP000494256">
    <property type="component" value="Unassembled WGS sequence"/>
</dbReference>
<comment type="caution">
    <text evidence="15">The sequence shown here is derived from an EMBL/GenBank/DDBJ whole genome shotgun (WGS) entry which is preliminary data.</text>
</comment>
<evidence type="ECO:0000256" key="8">
    <source>
        <dbReference type="ARBA" id="ARBA00022989"/>
    </source>
</evidence>
<dbReference type="SUPFAM" id="SSF53756">
    <property type="entry name" value="UDP-Glycosyltransferase/glycogen phosphorylase"/>
    <property type="match status" value="1"/>
</dbReference>
<evidence type="ECO:0000256" key="10">
    <source>
        <dbReference type="ARBA" id="ARBA00023136"/>
    </source>
</evidence>
<keyword evidence="8" id="KW-1133">Transmembrane helix</keyword>
<evidence type="ECO:0000256" key="6">
    <source>
        <dbReference type="ARBA" id="ARBA00022692"/>
    </source>
</evidence>
<dbReference type="InterPro" id="IPR038577">
    <property type="entry name" value="GT10-like_C_sf"/>
</dbReference>
<keyword evidence="10" id="KW-0472">Membrane</keyword>
<feature type="domain" description="Fucosyltransferase N-terminal" evidence="14">
    <location>
        <begin position="5"/>
        <end position="93"/>
    </location>
</feature>
<gene>
    <name evidence="15" type="ORF">APLA_LOCUS2115</name>
</gene>
<evidence type="ECO:0000256" key="9">
    <source>
        <dbReference type="ARBA" id="ARBA00023034"/>
    </source>
</evidence>
<accession>A0A8S0Z004</accession>
<dbReference type="AlphaFoldDB" id="A0A8S0Z004"/>
<evidence type="ECO:0000259" key="14">
    <source>
        <dbReference type="Pfam" id="PF17039"/>
    </source>
</evidence>
<keyword evidence="5 12" id="KW-0808">Transferase</keyword>
<reference evidence="15 16" key="1">
    <citation type="submission" date="2020-04" db="EMBL/GenBank/DDBJ databases">
        <authorList>
            <person name="Wallbank WR R."/>
            <person name="Pardo Diaz C."/>
            <person name="Kozak K."/>
            <person name="Martin S."/>
            <person name="Jiggins C."/>
            <person name="Moest M."/>
            <person name="Warren A I."/>
            <person name="Byers J.R.P. K."/>
            <person name="Montejo-Kovacevich G."/>
            <person name="Yen C E."/>
        </authorList>
    </citation>
    <scope>NUCLEOTIDE SEQUENCE [LARGE SCALE GENOMIC DNA]</scope>
</reference>
<protein>
    <recommendedName>
        <fullName evidence="12">Fucosyltransferase</fullName>
        <ecNumber evidence="12">2.4.1.-</ecNumber>
    </recommendedName>
</protein>
<dbReference type="EMBL" id="CADEBD010000226">
    <property type="protein sequence ID" value="CAB3225192.1"/>
    <property type="molecule type" value="Genomic_DNA"/>
</dbReference>
<sequence length="235" mass="27647">MFIAQKCENINCFITYDKNTLTHDEDYDAVVFDIDNLKKIDVDRVNLTRSPQQIYIFRSSEAPEKYPICKHDLDHFFNWTWTYKLNSDIPQPFFNIYSKNNTLVGPKKGMKWIEKMQRSDQYSTKMLKKSKAVAWIVNKCKLKSKHQDFIDELRNELKGYNYTVDLFGSCGTHKCFGTAKCNKMIENNYYFQLVLEEHFAEDYVTDSIVNTMSHLTIPIVIGAGDYRKLESFQNS</sequence>
<name>A0A8S0Z004_ARCPL</name>
<dbReference type="PANTHER" id="PTHR48438">
    <property type="entry name" value="ALPHA-(1,3)-FUCOSYLTRANSFERASE C-RELATED"/>
    <property type="match status" value="1"/>
</dbReference>
<evidence type="ECO:0000256" key="3">
    <source>
        <dbReference type="ARBA" id="ARBA00008919"/>
    </source>
</evidence>
<proteinExistence type="inferred from homology"/>
<keyword evidence="6 12" id="KW-0812">Transmembrane</keyword>
<dbReference type="InterPro" id="IPR055270">
    <property type="entry name" value="Glyco_tran_10_C"/>
</dbReference>
<evidence type="ECO:0000313" key="16">
    <source>
        <dbReference type="Proteomes" id="UP000494256"/>
    </source>
</evidence>
<dbReference type="InterPro" id="IPR001503">
    <property type="entry name" value="Glyco_trans_10"/>
</dbReference>
<evidence type="ECO:0000256" key="12">
    <source>
        <dbReference type="RuleBase" id="RU003832"/>
    </source>
</evidence>
<evidence type="ECO:0000256" key="4">
    <source>
        <dbReference type="ARBA" id="ARBA00022676"/>
    </source>
</evidence>
<comment type="subcellular location">
    <subcellularLocation>
        <location evidence="1 12">Golgi apparatus</location>
        <location evidence="1 12">Golgi stack membrane</location>
        <topology evidence="1 12">Single-pass type II membrane protein</topology>
    </subcellularLocation>
</comment>
<dbReference type="InterPro" id="IPR031481">
    <property type="entry name" value="Glyco_tran_10_N"/>
</dbReference>
<feature type="domain" description="Fucosyltransferase C-terminal" evidence="13">
    <location>
        <begin position="128"/>
        <end position="228"/>
    </location>
</feature>
<evidence type="ECO:0000256" key="7">
    <source>
        <dbReference type="ARBA" id="ARBA00022968"/>
    </source>
</evidence>
<evidence type="ECO:0000256" key="1">
    <source>
        <dbReference type="ARBA" id="ARBA00004447"/>
    </source>
</evidence>
<organism evidence="15 16">
    <name type="scientific">Arctia plantaginis</name>
    <name type="common">Wood tiger moth</name>
    <name type="synonym">Phalaena plantaginis</name>
    <dbReference type="NCBI Taxonomy" id="874455"/>
    <lineage>
        <taxon>Eukaryota</taxon>
        <taxon>Metazoa</taxon>
        <taxon>Ecdysozoa</taxon>
        <taxon>Arthropoda</taxon>
        <taxon>Hexapoda</taxon>
        <taxon>Insecta</taxon>
        <taxon>Pterygota</taxon>
        <taxon>Neoptera</taxon>
        <taxon>Endopterygota</taxon>
        <taxon>Lepidoptera</taxon>
        <taxon>Glossata</taxon>
        <taxon>Ditrysia</taxon>
        <taxon>Noctuoidea</taxon>
        <taxon>Erebidae</taxon>
        <taxon>Arctiinae</taxon>
        <taxon>Arctia</taxon>
    </lineage>
</organism>
<keyword evidence="11" id="KW-0325">Glycoprotein</keyword>